<evidence type="ECO:0000256" key="3">
    <source>
        <dbReference type="ARBA" id="ARBA00022837"/>
    </source>
</evidence>
<dbReference type="AlphaFoldDB" id="A0A9W9YSK1"/>
<evidence type="ECO:0000256" key="6">
    <source>
        <dbReference type="RuleBase" id="RU003540"/>
    </source>
</evidence>
<evidence type="ECO:0000313" key="8">
    <source>
        <dbReference type="EMBL" id="KAJ7365495.1"/>
    </source>
</evidence>
<dbReference type="PROSITE" id="PS51897">
    <property type="entry name" value="ANNEXIN_2"/>
    <property type="match status" value="5"/>
</dbReference>
<keyword evidence="3 6" id="KW-0106">Calcium</keyword>
<evidence type="ECO:0000313" key="9">
    <source>
        <dbReference type="Proteomes" id="UP001163046"/>
    </source>
</evidence>
<keyword evidence="2 6" id="KW-0677">Repeat</keyword>
<feature type="region of interest" description="Disordered" evidence="7">
    <location>
        <begin position="207"/>
        <end position="273"/>
    </location>
</feature>
<comment type="caution">
    <text evidence="8">The sequence shown here is derived from an EMBL/GenBank/DDBJ whole genome shotgun (WGS) entry which is preliminary data.</text>
</comment>
<evidence type="ECO:0000256" key="1">
    <source>
        <dbReference type="ARBA" id="ARBA00007831"/>
    </source>
</evidence>
<feature type="compositionally biased region" description="Basic and acidic residues" evidence="7">
    <location>
        <begin position="207"/>
        <end position="240"/>
    </location>
</feature>
<evidence type="ECO:0000256" key="4">
    <source>
        <dbReference type="ARBA" id="ARBA00023216"/>
    </source>
</evidence>
<dbReference type="InterPro" id="IPR037104">
    <property type="entry name" value="Annexin_sf"/>
</dbReference>
<proteinExistence type="inferred from homology"/>
<dbReference type="FunFam" id="1.10.220.10:FF:000002">
    <property type="entry name" value="Annexin"/>
    <property type="match status" value="2"/>
</dbReference>
<name>A0A9W9YSK1_9CNID</name>
<dbReference type="PANTHER" id="PTHR10502">
    <property type="entry name" value="ANNEXIN"/>
    <property type="match status" value="1"/>
</dbReference>
<dbReference type="GO" id="GO:0032509">
    <property type="term" value="P:endosome transport via multivesicular body sorting pathway"/>
    <property type="evidence" value="ECO:0007669"/>
    <property type="project" value="TreeGrafter"/>
</dbReference>
<sequence length="592" mass="65734">MHLFTILIGINESRCFFLGKLLPSDKPIRKSTGKSWNRLSRMTRAATLKTLLVELCKGQRDESTAVNDDLAHKDAESLLEAGIKKWGTDEETFIEIFTTRSFPQLRAMLPEYKTWAKCEIEDTIDSEMSGDLRQGLQTLVKCIRDQNQFLADKLQVVLHGKSTTTVTRIILGESSIGEVEKAYNATYKPKLATEIDTKCSNELKKVLLPKLKDTGPDKEQKQGEKPSGEKPAESKPEVKASDQTAEAGDKQRGNDEGSGNQEEKKKEERPQLNIVKAEYHGTLKPADNFNAAEDAENLKTAMKGFGSDEDAIMAVLGARTNKQRQEIAAKFQQEYDKNLVDELKSELGGKFEDAVVALMSSPELYDANSLHDAMSGLGTDEAVLIEILCSRSSEEIQTIKATFKQVHGKELVEEIKSETSGDLQNTLIKLVEGKRSTSEKVDEDLAYEDATKLFEASEDKWGTDESVFVKILTSRSTTQLQATFEAYKHVAKTDIMVSVDDELTGDFHGAIEAIVRCTRNPPLFFADALEKALSGLTSDSKAVTRVLVTRSEVDLAEIKTEYEKKTGQTLKAAIQNELKGDLEKMLLQIIGE</sequence>
<organism evidence="8 9">
    <name type="scientific">Desmophyllum pertusum</name>
    <dbReference type="NCBI Taxonomy" id="174260"/>
    <lineage>
        <taxon>Eukaryota</taxon>
        <taxon>Metazoa</taxon>
        <taxon>Cnidaria</taxon>
        <taxon>Anthozoa</taxon>
        <taxon>Hexacorallia</taxon>
        <taxon>Scleractinia</taxon>
        <taxon>Caryophylliina</taxon>
        <taxon>Caryophylliidae</taxon>
        <taxon>Desmophyllum</taxon>
    </lineage>
</organism>
<dbReference type="InterPro" id="IPR001464">
    <property type="entry name" value="Annexin"/>
</dbReference>
<dbReference type="GO" id="GO:0005509">
    <property type="term" value="F:calcium ion binding"/>
    <property type="evidence" value="ECO:0007669"/>
    <property type="project" value="InterPro"/>
</dbReference>
<dbReference type="GO" id="GO:0012506">
    <property type="term" value="C:vesicle membrane"/>
    <property type="evidence" value="ECO:0007669"/>
    <property type="project" value="TreeGrafter"/>
</dbReference>
<reference evidence="8" key="1">
    <citation type="submission" date="2023-01" db="EMBL/GenBank/DDBJ databases">
        <title>Genome assembly of the deep-sea coral Lophelia pertusa.</title>
        <authorList>
            <person name="Herrera S."/>
            <person name="Cordes E."/>
        </authorList>
    </citation>
    <scope>NUCLEOTIDE SEQUENCE</scope>
    <source>
        <strain evidence="8">USNM1676648</strain>
        <tissue evidence="8">Polyp</tissue>
    </source>
</reference>
<evidence type="ECO:0000256" key="2">
    <source>
        <dbReference type="ARBA" id="ARBA00022737"/>
    </source>
</evidence>
<evidence type="ECO:0000256" key="7">
    <source>
        <dbReference type="SAM" id="MobiDB-lite"/>
    </source>
</evidence>
<dbReference type="OrthoDB" id="37886at2759"/>
<dbReference type="Pfam" id="PF00191">
    <property type="entry name" value="Annexin"/>
    <property type="match status" value="5"/>
</dbReference>
<dbReference type="EMBL" id="MU827303">
    <property type="protein sequence ID" value="KAJ7365495.1"/>
    <property type="molecule type" value="Genomic_DNA"/>
</dbReference>
<dbReference type="PANTHER" id="PTHR10502:SF233">
    <property type="entry name" value="ANNEXIN B9"/>
    <property type="match status" value="1"/>
</dbReference>
<dbReference type="FunFam" id="1.10.220.10:FF:000003">
    <property type="entry name" value="Annexin"/>
    <property type="match status" value="1"/>
</dbReference>
<dbReference type="GO" id="GO:0005634">
    <property type="term" value="C:nucleus"/>
    <property type="evidence" value="ECO:0007669"/>
    <property type="project" value="TreeGrafter"/>
</dbReference>
<comment type="domain">
    <text evidence="6">A pair of annexin repeats may form one binding site for calcium and phospholipid.</text>
</comment>
<dbReference type="FunFam" id="1.10.220.10:FF:000004">
    <property type="entry name" value="Annexin"/>
    <property type="match status" value="1"/>
</dbReference>
<dbReference type="GO" id="GO:0005886">
    <property type="term" value="C:plasma membrane"/>
    <property type="evidence" value="ECO:0007669"/>
    <property type="project" value="TreeGrafter"/>
</dbReference>
<dbReference type="InterPro" id="IPR018252">
    <property type="entry name" value="Annexin_repeat_CS"/>
</dbReference>
<dbReference type="Proteomes" id="UP001163046">
    <property type="component" value="Unassembled WGS sequence"/>
</dbReference>
<protein>
    <recommendedName>
        <fullName evidence="6">Annexin</fullName>
    </recommendedName>
</protein>
<evidence type="ECO:0000256" key="5">
    <source>
        <dbReference type="ARBA" id="ARBA00023302"/>
    </source>
</evidence>
<dbReference type="PROSITE" id="PS00223">
    <property type="entry name" value="ANNEXIN_1"/>
    <property type="match status" value="4"/>
</dbReference>
<dbReference type="GO" id="GO:0005544">
    <property type="term" value="F:calcium-dependent phospholipid binding"/>
    <property type="evidence" value="ECO:0007669"/>
    <property type="project" value="UniProtKB-KW"/>
</dbReference>
<keyword evidence="9" id="KW-1185">Reference proteome</keyword>
<dbReference type="GO" id="GO:0005737">
    <property type="term" value="C:cytoplasm"/>
    <property type="evidence" value="ECO:0007669"/>
    <property type="project" value="TreeGrafter"/>
</dbReference>
<gene>
    <name evidence="8" type="primary">ANXA6_2</name>
    <name evidence="8" type="ORF">OS493_005604</name>
</gene>
<dbReference type="SMART" id="SM00335">
    <property type="entry name" value="ANX"/>
    <property type="match status" value="5"/>
</dbReference>
<dbReference type="InterPro" id="IPR018502">
    <property type="entry name" value="Annexin_repeat"/>
</dbReference>
<keyword evidence="4 6" id="KW-0041">Annexin</keyword>
<dbReference type="GO" id="GO:0001786">
    <property type="term" value="F:phosphatidylserine binding"/>
    <property type="evidence" value="ECO:0007669"/>
    <property type="project" value="TreeGrafter"/>
</dbReference>
<dbReference type="PRINTS" id="PR00196">
    <property type="entry name" value="ANNEXIN"/>
</dbReference>
<dbReference type="FunFam" id="1.10.220.10:FF:000001">
    <property type="entry name" value="Annexin"/>
    <property type="match status" value="1"/>
</dbReference>
<dbReference type="Gene3D" id="1.10.220.10">
    <property type="entry name" value="Annexin"/>
    <property type="match status" value="5"/>
</dbReference>
<dbReference type="SUPFAM" id="SSF47874">
    <property type="entry name" value="Annexin"/>
    <property type="match status" value="2"/>
</dbReference>
<accession>A0A9W9YSK1</accession>
<keyword evidence="5 6" id="KW-0111">Calcium/phospholipid-binding</keyword>
<feature type="compositionally biased region" description="Basic and acidic residues" evidence="7">
    <location>
        <begin position="247"/>
        <end position="270"/>
    </location>
</feature>
<comment type="similarity">
    <text evidence="1 6">Belongs to the annexin family.</text>
</comment>